<dbReference type="InterPro" id="IPR002931">
    <property type="entry name" value="Transglutaminase-like"/>
</dbReference>
<feature type="domain" description="Transglutaminase-like" evidence="1">
    <location>
        <begin position="62"/>
        <end position="136"/>
    </location>
</feature>
<dbReference type="SUPFAM" id="SSF54001">
    <property type="entry name" value="Cysteine proteinases"/>
    <property type="match status" value="1"/>
</dbReference>
<dbReference type="InterPro" id="IPR038765">
    <property type="entry name" value="Papain-like_cys_pep_sf"/>
</dbReference>
<accession>A0ABT8KHB1</accession>
<dbReference type="Gene3D" id="3.10.620.30">
    <property type="match status" value="1"/>
</dbReference>
<gene>
    <name evidence="2" type="ORF">QQ008_02000</name>
</gene>
<comment type="caution">
    <text evidence="2">The sequence shown here is derived from an EMBL/GenBank/DDBJ whole genome shotgun (WGS) entry which is preliminary data.</text>
</comment>
<dbReference type="Proteomes" id="UP001172082">
    <property type="component" value="Unassembled WGS sequence"/>
</dbReference>
<evidence type="ECO:0000259" key="1">
    <source>
        <dbReference type="SMART" id="SM00460"/>
    </source>
</evidence>
<sequence>MQKYLNETKLLDFSNKRIQQLIKERNWKDLDLKEQIKAIYLFVRDEMAFGYNLHDEIPASKVLKDGYGQCNTKSTLLMALLRVLDIPCRFHGFTIDKALQQGAIKGIWYKLAPQNIVHSWVEVFYKNQWFHLEGVILDRKYLEQLQNKFSDCNKTFCGYGAFTDNFRNPEIDWQENHTYIQKLGINQDFGLFDNPDSFYKDHGQDLSFLKSVLFRNLIRHLMNKNVNRIRTNRTD</sequence>
<organism evidence="2 3">
    <name type="scientific">Splendidivirga corallicola</name>
    <dbReference type="NCBI Taxonomy" id="3051826"/>
    <lineage>
        <taxon>Bacteria</taxon>
        <taxon>Pseudomonadati</taxon>
        <taxon>Bacteroidota</taxon>
        <taxon>Cytophagia</taxon>
        <taxon>Cytophagales</taxon>
        <taxon>Splendidivirgaceae</taxon>
        <taxon>Splendidivirga</taxon>
    </lineage>
</organism>
<dbReference type="Pfam" id="PF01841">
    <property type="entry name" value="Transglut_core"/>
    <property type="match status" value="1"/>
</dbReference>
<dbReference type="SMART" id="SM00460">
    <property type="entry name" value="TGc"/>
    <property type="match status" value="1"/>
</dbReference>
<protein>
    <submittedName>
        <fullName evidence="2">Transglutaminase family protein</fullName>
    </submittedName>
</protein>
<reference evidence="2" key="1">
    <citation type="submission" date="2023-06" db="EMBL/GenBank/DDBJ databases">
        <title>Genomic of Parafulvivirga corallium.</title>
        <authorList>
            <person name="Wang G."/>
        </authorList>
    </citation>
    <scope>NUCLEOTIDE SEQUENCE</scope>
    <source>
        <strain evidence="2">BMA10</strain>
    </source>
</reference>
<evidence type="ECO:0000313" key="2">
    <source>
        <dbReference type="EMBL" id="MDN5200105.1"/>
    </source>
</evidence>
<dbReference type="EMBL" id="JAUJEA010000001">
    <property type="protein sequence ID" value="MDN5200105.1"/>
    <property type="molecule type" value="Genomic_DNA"/>
</dbReference>
<keyword evidence="3" id="KW-1185">Reference proteome</keyword>
<dbReference type="PANTHER" id="PTHR33490">
    <property type="entry name" value="BLR5614 PROTEIN-RELATED"/>
    <property type="match status" value="1"/>
</dbReference>
<name>A0ABT8KHB1_9BACT</name>
<proteinExistence type="predicted"/>
<dbReference type="RefSeq" id="WP_346750132.1">
    <property type="nucleotide sequence ID" value="NZ_JAUJEA010000001.1"/>
</dbReference>
<evidence type="ECO:0000313" key="3">
    <source>
        <dbReference type="Proteomes" id="UP001172082"/>
    </source>
</evidence>